<dbReference type="InterPro" id="IPR009164">
    <property type="entry name" value="FBPtase_class3"/>
</dbReference>
<evidence type="ECO:0000256" key="2">
    <source>
        <dbReference type="ARBA" id="ARBA00023211"/>
    </source>
</evidence>
<dbReference type="EMBL" id="FOEC01000002">
    <property type="protein sequence ID" value="SEO57596.1"/>
    <property type="molecule type" value="Genomic_DNA"/>
</dbReference>
<protein>
    <submittedName>
        <fullName evidence="4">Fructose-1,6-bisphosphatase-3</fullName>
    </submittedName>
</protein>
<dbReference type="SUPFAM" id="SSF56300">
    <property type="entry name" value="Metallo-dependent phosphatases"/>
    <property type="match status" value="1"/>
</dbReference>
<organism evidence="4 5">
    <name type="scientific">Denitrobacterium detoxificans</name>
    <dbReference type="NCBI Taxonomy" id="79604"/>
    <lineage>
        <taxon>Bacteria</taxon>
        <taxon>Bacillati</taxon>
        <taxon>Actinomycetota</taxon>
        <taxon>Coriobacteriia</taxon>
        <taxon>Eggerthellales</taxon>
        <taxon>Eggerthellaceae</taxon>
        <taxon>Denitrobacterium</taxon>
    </lineage>
</organism>
<dbReference type="GO" id="GO:0042132">
    <property type="term" value="F:fructose 1,6-bisphosphate 1-phosphatase activity"/>
    <property type="evidence" value="ECO:0007669"/>
    <property type="project" value="InterPro"/>
</dbReference>
<dbReference type="OrthoDB" id="9779903at2"/>
<name>A0A172RZY8_9ACTN</name>
<dbReference type="STRING" id="79604.AAY81_08995"/>
<dbReference type="HAMAP" id="MF_01854">
    <property type="entry name" value="FBPase_class3"/>
    <property type="match status" value="1"/>
</dbReference>
<keyword evidence="3" id="KW-0119">Carbohydrate metabolism</keyword>
<keyword evidence="1" id="KW-0378">Hydrolase</keyword>
<dbReference type="RefSeq" id="WP_066664160.1">
    <property type="nucleotide sequence ID" value="NZ_CP011402.1"/>
</dbReference>
<reference evidence="5" key="1">
    <citation type="submission" date="2016-10" db="EMBL/GenBank/DDBJ databases">
        <authorList>
            <person name="Varghese N."/>
        </authorList>
    </citation>
    <scope>NUCLEOTIDE SEQUENCE [LARGE SCALE GENOMIC DNA]</scope>
    <source>
        <strain evidence="5">DSM 21843</strain>
    </source>
</reference>
<evidence type="ECO:0000256" key="1">
    <source>
        <dbReference type="ARBA" id="ARBA00022801"/>
    </source>
</evidence>
<dbReference type="Pfam" id="PF06874">
    <property type="entry name" value="FBPase_2"/>
    <property type="match status" value="1"/>
</dbReference>
<sequence>MDREEEIKRISAELNALKTPEYFVSDVHGEYGAFVHILRNGCGMVRVAIDDVLGDQLEESEADALATLVYYPHRKLPMLVEAADDADLWRIHTMKNLLAVLRHVAADRSPRSVADALSEDVAREVYVILGLEDRAPAQAPELSNDPDVQIIALCQAIQHLVIGHVHMVGDIYDRGPAPHLIMDELAKLPSLDIQWGNHDMVWMGASLGQRGCIAHVVRNCARYGNLDILTDAYGMDLDPLVSFALKAYEGDPCEAFALKVNPGLSPEELDAAVKVQKAMAILQFKVEAQLIDENPSFGLESRKLLHLIDYERGIVPVDGVEYEVTDTYLPTVDREHPYELTPEEEAVMRHLEHEFMTCETLQKHMRVLLDRGSLYALSNGNLLLHACVPLNEDGSLKEVDIFGKTCSGLALYDELQEWVYRGFRAEDEETRKRGRDIMWYLWLGEGSPLFAKSKMATFEIYMCREKEARKEVKNAFYQLFDSEEPYNNIFRDFGLDPHTAHLVCGHVPVKVKDGEDPVKAGGKVICIDGGFSAAYQKTTGIAGFTLVSGPNDLVLYSHEPLPSVDDAIRDNLDIHSTARVIEEYATPRLIADTDEGLFLHARLQKMQAS</sequence>
<keyword evidence="2" id="KW-0464">Manganese</keyword>
<proteinExistence type="inferred from homology"/>
<dbReference type="InterPro" id="IPR029052">
    <property type="entry name" value="Metallo-depent_PP-like"/>
</dbReference>
<dbReference type="Proteomes" id="UP000182975">
    <property type="component" value="Unassembled WGS sequence"/>
</dbReference>
<evidence type="ECO:0000313" key="4">
    <source>
        <dbReference type="EMBL" id="SEO57596.1"/>
    </source>
</evidence>
<accession>A0A172RZY8</accession>
<evidence type="ECO:0000256" key="3">
    <source>
        <dbReference type="ARBA" id="ARBA00023277"/>
    </source>
</evidence>
<dbReference type="GO" id="GO:0006094">
    <property type="term" value="P:gluconeogenesis"/>
    <property type="evidence" value="ECO:0007669"/>
    <property type="project" value="InterPro"/>
</dbReference>
<keyword evidence="5" id="KW-1185">Reference proteome</keyword>
<dbReference type="AlphaFoldDB" id="A0A172RZY8"/>
<gene>
    <name evidence="4" type="ORF">SAMN02910314_00619</name>
</gene>
<dbReference type="KEGG" id="ddt:AAY81_08995"/>
<evidence type="ECO:0000313" key="5">
    <source>
        <dbReference type="Proteomes" id="UP000182975"/>
    </source>
</evidence>
<dbReference type="PATRIC" id="fig|79604.3.peg.1808"/>
<dbReference type="Gene3D" id="3.60.21.10">
    <property type="match status" value="1"/>
</dbReference>